<evidence type="ECO:0000256" key="4">
    <source>
        <dbReference type="ARBA" id="ARBA00023136"/>
    </source>
</evidence>
<dbReference type="InterPro" id="IPR039421">
    <property type="entry name" value="Type_1_exporter"/>
</dbReference>
<keyword evidence="3 5" id="KW-1133">Transmembrane helix</keyword>
<dbReference type="PANTHER" id="PTHR24222">
    <property type="entry name" value="ABC TRANSPORTER B FAMILY"/>
    <property type="match status" value="1"/>
</dbReference>
<feature type="transmembrane region" description="Helical" evidence="5">
    <location>
        <begin position="52"/>
        <end position="74"/>
    </location>
</feature>
<evidence type="ECO:0000256" key="1">
    <source>
        <dbReference type="ARBA" id="ARBA00004141"/>
    </source>
</evidence>
<feature type="transmembrane region" description="Helical" evidence="5">
    <location>
        <begin position="27"/>
        <end position="46"/>
    </location>
</feature>
<evidence type="ECO:0000256" key="2">
    <source>
        <dbReference type="ARBA" id="ARBA00022692"/>
    </source>
</evidence>
<evidence type="ECO:0000256" key="5">
    <source>
        <dbReference type="SAM" id="Phobius"/>
    </source>
</evidence>
<dbReference type="PROSITE" id="PS50929">
    <property type="entry name" value="ABC_TM1F"/>
    <property type="match status" value="1"/>
</dbReference>
<dbReference type="InterPro" id="IPR036640">
    <property type="entry name" value="ABC1_TM_sf"/>
</dbReference>
<sequence>MDGRMGAIVNSICSDTLRMQDAISEKLVGNYIHYMSMFVTGFAVGFSAEWRLALVTLAVVPAIAITGSFHAALFTGHSKSQQEYWEAGSIAEQTITQVRTAYFFVGEKQALDSYSKAFQTTLKLGYKTGMEKGLAMGITYGILFCH</sequence>
<protein>
    <recommendedName>
        <fullName evidence="6">ABC transmembrane type-1 domain-containing protein</fullName>
    </recommendedName>
</protein>
<dbReference type="Proteomes" id="UP001497444">
    <property type="component" value="Chromosome 15"/>
</dbReference>
<dbReference type="PANTHER" id="PTHR24222:SF76">
    <property type="entry name" value="MYCOBACTIN IMPORT ATP-BINDING_PERMEASE PROTEIN IRTB"/>
    <property type="match status" value="1"/>
</dbReference>
<name>A0ABP0W7S3_9BRYO</name>
<dbReference type="SUPFAM" id="SSF90123">
    <property type="entry name" value="ABC transporter transmembrane region"/>
    <property type="match status" value="1"/>
</dbReference>
<keyword evidence="2 5" id="KW-0812">Transmembrane</keyword>
<dbReference type="Pfam" id="PF00664">
    <property type="entry name" value="ABC_membrane"/>
    <property type="match status" value="1"/>
</dbReference>
<proteinExistence type="predicted"/>
<evidence type="ECO:0000313" key="7">
    <source>
        <dbReference type="EMBL" id="CAK9262852.1"/>
    </source>
</evidence>
<accession>A0ABP0W7S3</accession>
<comment type="subcellular location">
    <subcellularLocation>
        <location evidence="1">Membrane</location>
        <topology evidence="1">Multi-pass membrane protein</topology>
    </subcellularLocation>
</comment>
<feature type="domain" description="ABC transmembrane type-1" evidence="6">
    <location>
        <begin position="1"/>
        <end position="146"/>
    </location>
</feature>
<reference evidence="7" key="1">
    <citation type="submission" date="2024-02" db="EMBL/GenBank/DDBJ databases">
        <authorList>
            <consortium name="ELIXIR-Norway"/>
            <consortium name="Elixir Norway"/>
        </authorList>
    </citation>
    <scope>NUCLEOTIDE SEQUENCE</scope>
</reference>
<evidence type="ECO:0000313" key="8">
    <source>
        <dbReference type="Proteomes" id="UP001497444"/>
    </source>
</evidence>
<gene>
    <name evidence="7" type="ORF">CSSPJE1EN1_LOCUS8330</name>
</gene>
<dbReference type="EMBL" id="OZ020110">
    <property type="protein sequence ID" value="CAK9262852.1"/>
    <property type="molecule type" value="Genomic_DNA"/>
</dbReference>
<organism evidence="7 8">
    <name type="scientific">Sphagnum jensenii</name>
    <dbReference type="NCBI Taxonomy" id="128206"/>
    <lineage>
        <taxon>Eukaryota</taxon>
        <taxon>Viridiplantae</taxon>
        <taxon>Streptophyta</taxon>
        <taxon>Embryophyta</taxon>
        <taxon>Bryophyta</taxon>
        <taxon>Sphagnophytina</taxon>
        <taxon>Sphagnopsida</taxon>
        <taxon>Sphagnales</taxon>
        <taxon>Sphagnaceae</taxon>
        <taxon>Sphagnum</taxon>
    </lineage>
</organism>
<evidence type="ECO:0000259" key="6">
    <source>
        <dbReference type="PROSITE" id="PS50929"/>
    </source>
</evidence>
<dbReference type="InterPro" id="IPR011527">
    <property type="entry name" value="ABC1_TM_dom"/>
</dbReference>
<dbReference type="Gene3D" id="1.20.1560.10">
    <property type="entry name" value="ABC transporter type 1, transmembrane domain"/>
    <property type="match status" value="1"/>
</dbReference>
<keyword evidence="4 5" id="KW-0472">Membrane</keyword>
<keyword evidence="8" id="KW-1185">Reference proteome</keyword>
<evidence type="ECO:0000256" key="3">
    <source>
        <dbReference type="ARBA" id="ARBA00022989"/>
    </source>
</evidence>